<evidence type="ECO:0000259" key="5">
    <source>
        <dbReference type="SMART" id="SM00827"/>
    </source>
</evidence>
<dbReference type="EC" id="2.3.1.39" evidence="1"/>
<accession>A0A5J5FBN4</accession>
<dbReference type="SMART" id="SM00827">
    <property type="entry name" value="PKS_AT"/>
    <property type="match status" value="1"/>
</dbReference>
<evidence type="ECO:0000256" key="3">
    <source>
        <dbReference type="ARBA" id="ARBA00023315"/>
    </source>
</evidence>
<dbReference type="GO" id="GO:0016787">
    <property type="term" value="F:hydrolase activity"/>
    <property type="evidence" value="ECO:0007669"/>
    <property type="project" value="UniProtKB-KW"/>
</dbReference>
<evidence type="ECO:0000256" key="4">
    <source>
        <dbReference type="ARBA" id="ARBA00048462"/>
    </source>
</evidence>
<dbReference type="GO" id="GO:0005835">
    <property type="term" value="C:fatty acid synthase complex"/>
    <property type="evidence" value="ECO:0007669"/>
    <property type="project" value="InterPro"/>
</dbReference>
<dbReference type="PANTHER" id="PTHR42681:SF1">
    <property type="entry name" value="MALONYL-COA-ACYL CARRIER PROTEIN TRANSACYLASE, MITOCHONDRIAL"/>
    <property type="match status" value="1"/>
</dbReference>
<name>A0A5J5FBN4_9PEZI</name>
<dbReference type="InParanoid" id="A0A5J5FBN4"/>
<dbReference type="Pfam" id="PF00698">
    <property type="entry name" value="Acyl_transf_1"/>
    <property type="match status" value="1"/>
</dbReference>
<dbReference type="GO" id="GO:0004312">
    <property type="term" value="F:fatty acid synthase activity"/>
    <property type="evidence" value="ECO:0007669"/>
    <property type="project" value="InterPro"/>
</dbReference>
<comment type="caution">
    <text evidence="6">The sequence shown here is derived from an EMBL/GenBank/DDBJ whole genome shotgun (WGS) entry which is preliminary data.</text>
</comment>
<dbReference type="Proteomes" id="UP000326924">
    <property type="component" value="Unassembled WGS sequence"/>
</dbReference>
<feature type="domain" description="Malonyl-CoA:ACP transacylase (MAT)" evidence="5">
    <location>
        <begin position="39"/>
        <end position="370"/>
    </location>
</feature>
<dbReference type="AlphaFoldDB" id="A0A5J5FBN4"/>
<keyword evidence="6" id="KW-0378">Hydrolase</keyword>
<dbReference type="GO" id="GO:0006633">
    <property type="term" value="P:fatty acid biosynthetic process"/>
    <property type="evidence" value="ECO:0007669"/>
    <property type="project" value="InterPro"/>
</dbReference>
<dbReference type="SUPFAM" id="SSF55048">
    <property type="entry name" value="Probable ACP-binding domain of malonyl-CoA ACP transacylase"/>
    <property type="match status" value="1"/>
</dbReference>
<evidence type="ECO:0000256" key="2">
    <source>
        <dbReference type="ARBA" id="ARBA00022679"/>
    </source>
</evidence>
<dbReference type="EMBL" id="VXIS01000005">
    <property type="protein sequence ID" value="KAA8914486.1"/>
    <property type="molecule type" value="Genomic_DNA"/>
</dbReference>
<protein>
    <recommendedName>
        <fullName evidence="1">[acyl-carrier-protein] S-malonyltransferase</fullName>
        <ecNumber evidence="1">2.3.1.39</ecNumber>
    </recommendedName>
</protein>
<evidence type="ECO:0000313" key="7">
    <source>
        <dbReference type="Proteomes" id="UP000326924"/>
    </source>
</evidence>
<gene>
    <name evidence="6" type="ORF">FN846DRAFT_926440</name>
</gene>
<organism evidence="6 7">
    <name type="scientific">Sphaerosporella brunnea</name>
    <dbReference type="NCBI Taxonomy" id="1250544"/>
    <lineage>
        <taxon>Eukaryota</taxon>
        <taxon>Fungi</taxon>
        <taxon>Dikarya</taxon>
        <taxon>Ascomycota</taxon>
        <taxon>Pezizomycotina</taxon>
        <taxon>Pezizomycetes</taxon>
        <taxon>Pezizales</taxon>
        <taxon>Pyronemataceae</taxon>
        <taxon>Sphaerosporella</taxon>
    </lineage>
</organism>
<dbReference type="InterPro" id="IPR016035">
    <property type="entry name" value="Acyl_Trfase/lysoPLipase"/>
</dbReference>
<dbReference type="InterPro" id="IPR003965">
    <property type="entry name" value="Fatty_acid_synthase"/>
</dbReference>
<dbReference type="GO" id="GO:0005739">
    <property type="term" value="C:mitochondrion"/>
    <property type="evidence" value="ECO:0007669"/>
    <property type="project" value="TreeGrafter"/>
</dbReference>
<dbReference type="Gene3D" id="3.30.70.250">
    <property type="entry name" value="Malonyl-CoA ACP transacylase, ACP-binding"/>
    <property type="match status" value="1"/>
</dbReference>
<evidence type="ECO:0000256" key="1">
    <source>
        <dbReference type="ARBA" id="ARBA00013258"/>
    </source>
</evidence>
<dbReference type="PANTHER" id="PTHR42681">
    <property type="entry name" value="MALONYL-COA-ACYL CARRIER PROTEIN TRANSACYLASE, MITOCHONDRIAL"/>
    <property type="match status" value="1"/>
</dbReference>
<keyword evidence="7" id="KW-1185">Reference proteome</keyword>
<dbReference type="GO" id="GO:0004314">
    <property type="term" value="F:[acyl-carrier-protein] S-malonyltransferase activity"/>
    <property type="evidence" value="ECO:0007669"/>
    <property type="project" value="UniProtKB-EC"/>
</dbReference>
<dbReference type="Gene3D" id="3.40.366.10">
    <property type="entry name" value="Malonyl-Coenzyme A Acyl Carrier Protein, domain 2"/>
    <property type="match status" value="1"/>
</dbReference>
<dbReference type="SUPFAM" id="SSF52151">
    <property type="entry name" value="FabD/lysophospholipase-like"/>
    <property type="match status" value="1"/>
</dbReference>
<dbReference type="InterPro" id="IPR016036">
    <property type="entry name" value="Malonyl_transacylase_ACP-bd"/>
</dbReference>
<proteinExistence type="predicted"/>
<keyword evidence="3" id="KW-0012">Acyltransferase</keyword>
<dbReference type="PRINTS" id="PR01483">
    <property type="entry name" value="FASYNTHASE"/>
</dbReference>
<dbReference type="InterPro" id="IPR050858">
    <property type="entry name" value="Mal-CoA-ACP_Trans/PKS_FabD"/>
</dbReference>
<comment type="catalytic activity">
    <reaction evidence="4">
        <text>holo-[ACP] + malonyl-CoA = malonyl-[ACP] + CoA</text>
        <dbReference type="Rhea" id="RHEA:41792"/>
        <dbReference type="Rhea" id="RHEA-COMP:9623"/>
        <dbReference type="Rhea" id="RHEA-COMP:9685"/>
        <dbReference type="ChEBI" id="CHEBI:57287"/>
        <dbReference type="ChEBI" id="CHEBI:57384"/>
        <dbReference type="ChEBI" id="CHEBI:64479"/>
        <dbReference type="ChEBI" id="CHEBI:78449"/>
        <dbReference type="EC" id="2.3.1.39"/>
    </reaction>
</comment>
<evidence type="ECO:0000313" key="6">
    <source>
        <dbReference type="EMBL" id="KAA8914486.1"/>
    </source>
</evidence>
<dbReference type="OrthoDB" id="541883at2759"/>
<reference evidence="6 7" key="1">
    <citation type="submission" date="2019-09" db="EMBL/GenBank/DDBJ databases">
        <title>Draft genome of the ectomycorrhizal ascomycete Sphaerosporella brunnea.</title>
        <authorList>
            <consortium name="DOE Joint Genome Institute"/>
            <person name="Benucci G.M."/>
            <person name="Marozzi G."/>
            <person name="Antonielli L."/>
            <person name="Sanchez S."/>
            <person name="Marco P."/>
            <person name="Wang X."/>
            <person name="Falini L.B."/>
            <person name="Barry K."/>
            <person name="Haridas S."/>
            <person name="Lipzen A."/>
            <person name="Labutti K."/>
            <person name="Grigoriev I.V."/>
            <person name="Murat C."/>
            <person name="Martin F."/>
            <person name="Albertini E."/>
            <person name="Donnini D."/>
            <person name="Bonito G."/>
        </authorList>
    </citation>
    <scope>NUCLEOTIDE SEQUENCE [LARGE SCALE GENOMIC DNA]</scope>
    <source>
        <strain evidence="6 7">Sb_GMNB300</strain>
    </source>
</reference>
<dbReference type="InterPro" id="IPR014043">
    <property type="entry name" value="Acyl_transferase_dom"/>
</dbReference>
<dbReference type="InterPro" id="IPR001227">
    <property type="entry name" value="Ac_transferase_dom_sf"/>
</dbReference>
<sequence>MPPTLRLRPPPPWPLISLFRPRHVVRHNSSGRWPKTAMFFPGQGTQKVGMLTPLLSEFPRTVAPLLELLDTTLPPADGEAALSRIIAEGPNEAITATENAQPAILFTSIAILRILEEEFGLSPRSQTDFFLGHSLGEFTALVAAGVLRLEDALVLVRRRGEIMRDCAIRASVPEMEGGPGETGMVALLVEQKYLPQMIQNVHHFLDSGTLPNDEFLSIANHNSSTQIVLSGHLKAINACICHLRKFSGHDPRALRLNVSAPFHSMVMAPAVPVVSKMLGEMDVVYPPPTETEIISNVTALPYENKEQLVELLAKQCTATVRWAESIRYLDLERDVARWIGIGPGKVGRNLVGREVRGGMKRVVGVDAHNLEEAVKAFEQLDLEEE</sequence>
<keyword evidence="2 6" id="KW-0808">Transferase</keyword>